<dbReference type="EMBL" id="JBHTHQ010000023">
    <property type="protein sequence ID" value="MFD0705578.1"/>
    <property type="molecule type" value="Genomic_DNA"/>
</dbReference>
<accession>A0ABW2Y5N7</accession>
<dbReference type="RefSeq" id="WP_377939317.1">
    <property type="nucleotide sequence ID" value="NZ_JBHTHQ010000023.1"/>
</dbReference>
<comment type="caution">
    <text evidence="2">The sequence shown here is derived from an EMBL/GenBank/DDBJ whole genome shotgun (WGS) entry which is preliminary data.</text>
</comment>
<evidence type="ECO:0000313" key="3">
    <source>
        <dbReference type="Proteomes" id="UP001597036"/>
    </source>
</evidence>
<dbReference type="Proteomes" id="UP001597036">
    <property type="component" value="Unassembled WGS sequence"/>
</dbReference>
<keyword evidence="1" id="KW-1133">Transmembrane helix</keyword>
<keyword evidence="3" id="KW-1185">Reference proteome</keyword>
<feature type="transmembrane region" description="Helical" evidence="1">
    <location>
        <begin position="39"/>
        <end position="60"/>
    </location>
</feature>
<gene>
    <name evidence="2" type="ORF">ACFQY8_07465</name>
</gene>
<keyword evidence="1" id="KW-0812">Transmembrane</keyword>
<protein>
    <submittedName>
        <fullName evidence="2">Uncharacterized protein</fullName>
    </submittedName>
</protein>
<proteinExistence type="predicted"/>
<feature type="transmembrane region" description="Helical" evidence="1">
    <location>
        <begin position="155"/>
        <end position="181"/>
    </location>
</feature>
<evidence type="ECO:0000256" key="1">
    <source>
        <dbReference type="SAM" id="Phobius"/>
    </source>
</evidence>
<feature type="transmembrane region" description="Helical" evidence="1">
    <location>
        <begin position="126"/>
        <end position="143"/>
    </location>
</feature>
<feature type="transmembrane region" description="Helical" evidence="1">
    <location>
        <begin position="212"/>
        <end position="231"/>
    </location>
</feature>
<organism evidence="2 3">
    <name type="scientific">Alloscardovia venturai</name>
    <dbReference type="NCBI Taxonomy" id="1769421"/>
    <lineage>
        <taxon>Bacteria</taxon>
        <taxon>Bacillati</taxon>
        <taxon>Actinomycetota</taxon>
        <taxon>Actinomycetes</taxon>
        <taxon>Bifidobacteriales</taxon>
        <taxon>Bifidobacteriaceae</taxon>
        <taxon>Alloscardovia</taxon>
    </lineage>
</organism>
<keyword evidence="1" id="KW-0472">Membrane</keyword>
<name>A0ABW2Y5N7_9BIFI</name>
<reference evidence="3" key="1">
    <citation type="journal article" date="2019" name="Int. J. Syst. Evol. Microbiol.">
        <title>The Global Catalogue of Microorganisms (GCM) 10K type strain sequencing project: providing services to taxonomists for standard genome sequencing and annotation.</title>
        <authorList>
            <consortium name="The Broad Institute Genomics Platform"/>
            <consortium name="The Broad Institute Genome Sequencing Center for Infectious Disease"/>
            <person name="Wu L."/>
            <person name="Ma J."/>
        </authorList>
    </citation>
    <scope>NUCLEOTIDE SEQUENCE [LARGE SCALE GENOMIC DNA]</scope>
    <source>
        <strain evidence="3">CCM 8604</strain>
    </source>
</reference>
<feature type="transmembrane region" description="Helical" evidence="1">
    <location>
        <begin position="89"/>
        <end position="110"/>
    </location>
</feature>
<sequence>MRGNRSPYTHKLLCSKEDNTREIVGKESHGEKKTHSNQILSATTSWISIVSAVVAVIPAVTESSKNLQIMESFFVPLQVLGDDNRLLRIFSFVYMLANVVLTLVSFYILLSDKYGKQRWVLKGKSIWGYAFMPLIAVLISSLYNVKLLIADWELWLFLDGVAVTIAGIDVLFLHHLLFVSVGGGVKNHEKKFTRVKPRTKERVTRKPKIKTTLNACIALAIILVSFLVTQYSSMDNPVFDVEWVKAEYKDAELPQLSGRENSQRKEMGSNEFRMLRLLPNGKALLVPLHAQKDKDGITKWCPLKGEFRLEDPEKLTFEYGKYANYESSCKS</sequence>
<evidence type="ECO:0000313" key="2">
    <source>
        <dbReference type="EMBL" id="MFD0705578.1"/>
    </source>
</evidence>